<accession>X0XEC8</accession>
<reference evidence="1" key="1">
    <citation type="journal article" date="2014" name="Front. Microbiol.">
        <title>High frequency of phylogenetically diverse reductive dehalogenase-homologous genes in deep subseafloor sedimentary metagenomes.</title>
        <authorList>
            <person name="Kawai M."/>
            <person name="Futagami T."/>
            <person name="Toyoda A."/>
            <person name="Takaki Y."/>
            <person name="Nishi S."/>
            <person name="Hori S."/>
            <person name="Arai W."/>
            <person name="Tsubouchi T."/>
            <person name="Morono Y."/>
            <person name="Uchiyama I."/>
            <person name="Ito T."/>
            <person name="Fujiyama A."/>
            <person name="Inagaki F."/>
            <person name="Takami H."/>
        </authorList>
    </citation>
    <scope>NUCLEOTIDE SEQUENCE</scope>
    <source>
        <strain evidence="1">Expedition CK06-06</strain>
    </source>
</reference>
<gene>
    <name evidence="1" type="ORF">S01H1_61401</name>
</gene>
<name>X0XEC8_9ZZZZ</name>
<dbReference type="AlphaFoldDB" id="X0XEC8"/>
<evidence type="ECO:0000313" key="1">
    <source>
        <dbReference type="EMBL" id="GAG33772.1"/>
    </source>
</evidence>
<proteinExistence type="predicted"/>
<sequence length="79" mass="8033">MATQIAVVRDAFAEARGAKTIPVLDAGGKETGLYVTVLTDGLTGVEIHQGEEAGGGVRVPEPAMKGVAKILNALMKAAT</sequence>
<comment type="caution">
    <text evidence="1">The sequence shown here is derived from an EMBL/GenBank/DDBJ whole genome shotgun (WGS) entry which is preliminary data.</text>
</comment>
<dbReference type="EMBL" id="BARS01040256">
    <property type="protein sequence ID" value="GAG33772.1"/>
    <property type="molecule type" value="Genomic_DNA"/>
</dbReference>
<protein>
    <submittedName>
        <fullName evidence="1">Uncharacterized protein</fullName>
    </submittedName>
</protein>
<organism evidence="1">
    <name type="scientific">marine sediment metagenome</name>
    <dbReference type="NCBI Taxonomy" id="412755"/>
    <lineage>
        <taxon>unclassified sequences</taxon>
        <taxon>metagenomes</taxon>
        <taxon>ecological metagenomes</taxon>
    </lineage>
</organism>